<proteinExistence type="predicted"/>
<dbReference type="EMBL" id="QRUP01000001">
    <property type="protein sequence ID" value="RGR76860.1"/>
    <property type="molecule type" value="Genomic_DNA"/>
</dbReference>
<keyword evidence="2" id="KW-1185">Reference proteome</keyword>
<protein>
    <submittedName>
        <fullName evidence="1">Uncharacterized protein</fullName>
    </submittedName>
</protein>
<dbReference type="RefSeq" id="WP_117892451.1">
    <property type="nucleotide sequence ID" value="NZ_QRUP01000001.1"/>
</dbReference>
<evidence type="ECO:0000313" key="1">
    <source>
        <dbReference type="EMBL" id="RGR76860.1"/>
    </source>
</evidence>
<evidence type="ECO:0000313" key="2">
    <source>
        <dbReference type="Proteomes" id="UP000284178"/>
    </source>
</evidence>
<dbReference type="Proteomes" id="UP000284178">
    <property type="component" value="Unassembled WGS sequence"/>
</dbReference>
<dbReference type="AlphaFoldDB" id="A0A412G6C3"/>
<name>A0A412G6C3_9FIRM</name>
<comment type="caution">
    <text evidence="1">The sequence shown here is derived from an EMBL/GenBank/DDBJ whole genome shotgun (WGS) entry which is preliminary data.</text>
</comment>
<organism evidence="1 2">
    <name type="scientific">Holdemania filiformis</name>
    <dbReference type="NCBI Taxonomy" id="61171"/>
    <lineage>
        <taxon>Bacteria</taxon>
        <taxon>Bacillati</taxon>
        <taxon>Bacillota</taxon>
        <taxon>Erysipelotrichia</taxon>
        <taxon>Erysipelotrichales</taxon>
        <taxon>Erysipelotrichaceae</taxon>
        <taxon>Holdemania</taxon>
    </lineage>
</organism>
<accession>A0A412G6C3</accession>
<gene>
    <name evidence="1" type="ORF">DWY25_00785</name>
</gene>
<reference evidence="1 2" key="1">
    <citation type="submission" date="2018-08" db="EMBL/GenBank/DDBJ databases">
        <title>A genome reference for cultivated species of the human gut microbiota.</title>
        <authorList>
            <person name="Zou Y."/>
            <person name="Xue W."/>
            <person name="Luo G."/>
        </authorList>
    </citation>
    <scope>NUCLEOTIDE SEQUENCE [LARGE SCALE GENOMIC DNA]</scope>
    <source>
        <strain evidence="1 2">AF24-29</strain>
    </source>
</reference>
<dbReference type="GeneID" id="83013946"/>
<sequence>MKDKWKIEQHRQRKLAAARLKKERLKRDYTERETDHDYWHYKQRHPGIVIHDLTGFVFSRLTVIAKLDPYISSDGIKDNRYLCRCSCGDMIKVYGFELTGKRVTSCGCDIQPKQKFKYDEDREMLDEVEWLYRVLSKTK</sequence>